<accession>A0A7J6LHF2</accession>
<dbReference type="Pfam" id="PF14703">
    <property type="entry name" value="PHM7_cyt"/>
    <property type="match status" value="1"/>
</dbReference>
<dbReference type="Pfam" id="PF13202">
    <property type="entry name" value="EF-hand_5"/>
    <property type="match status" value="1"/>
</dbReference>
<feature type="transmembrane region" description="Helical" evidence="3">
    <location>
        <begin position="306"/>
        <end position="325"/>
    </location>
</feature>
<feature type="transmembrane region" description="Helical" evidence="3">
    <location>
        <begin position="353"/>
        <end position="374"/>
    </location>
</feature>
<proteinExistence type="predicted"/>
<dbReference type="GO" id="GO:0005886">
    <property type="term" value="C:plasma membrane"/>
    <property type="evidence" value="ECO:0007669"/>
    <property type="project" value="TreeGrafter"/>
</dbReference>
<dbReference type="PANTHER" id="PTHR13018">
    <property type="entry name" value="PROBABLE MEMBRANE PROTEIN DUF221-RELATED"/>
    <property type="match status" value="1"/>
</dbReference>
<dbReference type="PROSITE" id="PS00018">
    <property type="entry name" value="EF_HAND_1"/>
    <property type="match status" value="2"/>
</dbReference>
<keyword evidence="3" id="KW-0472">Membrane</keyword>
<evidence type="ECO:0000313" key="5">
    <source>
        <dbReference type="EMBL" id="KAF4658728.1"/>
    </source>
</evidence>
<dbReference type="InterPro" id="IPR011992">
    <property type="entry name" value="EF-hand-dom_pair"/>
</dbReference>
<evidence type="ECO:0000256" key="2">
    <source>
        <dbReference type="SAM" id="MobiDB-lite"/>
    </source>
</evidence>
<evidence type="ECO:0000256" key="1">
    <source>
        <dbReference type="ARBA" id="ARBA00022837"/>
    </source>
</evidence>
<dbReference type="GO" id="GO:0005227">
    <property type="term" value="F:calcium-activated cation channel activity"/>
    <property type="evidence" value="ECO:0007669"/>
    <property type="project" value="InterPro"/>
</dbReference>
<feature type="transmembrane region" description="Helical" evidence="3">
    <location>
        <begin position="213"/>
        <end position="237"/>
    </location>
</feature>
<keyword evidence="1" id="KW-0106">Calcium</keyword>
<dbReference type="EMBL" id="JABANN010000461">
    <property type="protein sequence ID" value="KAF4658728.1"/>
    <property type="molecule type" value="Genomic_DNA"/>
</dbReference>
<dbReference type="Gene3D" id="1.10.238.10">
    <property type="entry name" value="EF-hand"/>
    <property type="match status" value="1"/>
</dbReference>
<evidence type="ECO:0000256" key="3">
    <source>
        <dbReference type="SAM" id="Phobius"/>
    </source>
</evidence>
<feature type="domain" description="EF-hand" evidence="4">
    <location>
        <begin position="662"/>
        <end position="697"/>
    </location>
</feature>
<name>A0A7J6LHF2_PEROL</name>
<dbReference type="InterPro" id="IPR002048">
    <property type="entry name" value="EF_hand_dom"/>
</dbReference>
<dbReference type="Proteomes" id="UP000572268">
    <property type="component" value="Unassembled WGS sequence"/>
</dbReference>
<feature type="transmembrane region" description="Helical" evidence="3">
    <location>
        <begin position="473"/>
        <end position="494"/>
    </location>
</feature>
<keyword evidence="3" id="KW-0812">Transmembrane</keyword>
<dbReference type="PROSITE" id="PS50222">
    <property type="entry name" value="EF_HAND_2"/>
    <property type="match status" value="2"/>
</dbReference>
<feature type="domain" description="EF-hand" evidence="4">
    <location>
        <begin position="626"/>
        <end position="661"/>
    </location>
</feature>
<dbReference type="InterPro" id="IPR003864">
    <property type="entry name" value="CSC1/OSCA1-like_7TM"/>
</dbReference>
<feature type="transmembrane region" description="Helical" evidence="3">
    <location>
        <begin position="267"/>
        <end position="286"/>
    </location>
</feature>
<dbReference type="SMART" id="SM00054">
    <property type="entry name" value="EFh"/>
    <property type="match status" value="2"/>
</dbReference>
<dbReference type="AlphaFoldDB" id="A0A7J6LHF2"/>
<dbReference type="InterPro" id="IPR045122">
    <property type="entry name" value="Csc1-like"/>
</dbReference>
<feature type="region of interest" description="Disordered" evidence="2">
    <location>
        <begin position="104"/>
        <end position="132"/>
    </location>
</feature>
<dbReference type="CDD" id="cd00051">
    <property type="entry name" value="EFh"/>
    <property type="match status" value="1"/>
</dbReference>
<protein>
    <recommendedName>
        <fullName evidence="4">EF-hand domain-containing protein</fullName>
    </recommendedName>
</protein>
<dbReference type="Pfam" id="PF02714">
    <property type="entry name" value="RSN1_7TM"/>
    <property type="match status" value="1"/>
</dbReference>
<dbReference type="GO" id="GO:0005509">
    <property type="term" value="F:calcium ion binding"/>
    <property type="evidence" value="ECO:0007669"/>
    <property type="project" value="InterPro"/>
</dbReference>
<evidence type="ECO:0000259" key="4">
    <source>
        <dbReference type="PROSITE" id="PS50222"/>
    </source>
</evidence>
<dbReference type="PANTHER" id="PTHR13018:SF5">
    <property type="entry name" value="RE44586P"/>
    <property type="match status" value="1"/>
</dbReference>
<comment type="caution">
    <text evidence="5">The sequence shown here is derived from an EMBL/GenBank/DDBJ whole genome shotgun (WGS) entry which is preliminary data.</text>
</comment>
<dbReference type="InterPro" id="IPR018247">
    <property type="entry name" value="EF_Hand_1_Ca_BS"/>
</dbReference>
<dbReference type="InterPro" id="IPR027815">
    <property type="entry name" value="CSC1/OSCA1-like_cyt"/>
</dbReference>
<gene>
    <name evidence="5" type="ORF">FOL46_006853</name>
</gene>
<sequence length="707" mass="78395">MQSNQQLRRFFNNIITPDGVADVRIGLEIKDIEDAVDERYAMVSKLEHAYNVLNYKGVRPQHRLKICGKEKVDSIDYYEAKINEYNTKISAVVAKAIEYQEMAHDDNQEEGGGGGMILCKNDDDDDNDDDKQKQKKSILSARIVHGILGGGDDIIRVRSGAFITFNNLKSSMAARQMVHYKIPFVMRTVGAPATKDVYWSNVGISHSKQQIGLLLSIVATICLCIFWTIPVAFVASISEVDNLKKELTFLADASQSWSGLDLLLKQISPIALAVLNALLSVFLMIFSKQEGHISKATLDASLFAKLALFFIIQTFFVSAIAGSLFTSLQQLADIPAATIRDILATNLPQQANFFIAFVFVQVGLGLALEIIRLVPYIISVIRSFIGPNLTEKERNTSWLGLSPLSVPATLDLPKLLSDVMLFFMILFVYSVLSPIVSLVMLFAFLSMSIIYTHQYVSVYDPSNDTGGQMWTRAMRYVLFCVVVAQFTIIAVIGIKEGTVDNEDNSNKLNKKKSLAGKGLNASLLKMEKIRSIMQIFKKYLYRRSVGADEITREQGLLALKDLGLLGLSSAEVDSVFAKAGKNGGGNNNNALSIKMFMPFAGIHIVLNKMHWPSDDDLPDDLHEIQDGLMEVVLIFRQIDSDDSGEIDTSELKTALCSTAGMQHNDLADARFAEMDVDADKTVSVSEFVRAFLLWSGAFEDEDDEDEE</sequence>
<feature type="transmembrane region" description="Helical" evidence="3">
    <location>
        <begin position="420"/>
        <end position="453"/>
    </location>
</feature>
<evidence type="ECO:0000313" key="6">
    <source>
        <dbReference type="Proteomes" id="UP000572268"/>
    </source>
</evidence>
<reference evidence="5 6" key="1">
    <citation type="submission" date="2020-04" db="EMBL/GenBank/DDBJ databases">
        <title>Perkinsus olseni comparative genomics.</title>
        <authorList>
            <person name="Bogema D.R."/>
        </authorList>
    </citation>
    <scope>NUCLEOTIDE SEQUENCE [LARGE SCALE GENOMIC DNA]</scope>
    <source>
        <strain evidence="5">ATCC PRA-31</strain>
    </source>
</reference>
<organism evidence="5 6">
    <name type="scientific">Perkinsus olseni</name>
    <name type="common">Perkinsus atlanticus</name>
    <dbReference type="NCBI Taxonomy" id="32597"/>
    <lineage>
        <taxon>Eukaryota</taxon>
        <taxon>Sar</taxon>
        <taxon>Alveolata</taxon>
        <taxon>Perkinsozoa</taxon>
        <taxon>Perkinsea</taxon>
        <taxon>Perkinsida</taxon>
        <taxon>Perkinsidae</taxon>
        <taxon>Perkinsus</taxon>
    </lineage>
</organism>
<dbReference type="SUPFAM" id="SSF47473">
    <property type="entry name" value="EF-hand"/>
    <property type="match status" value="1"/>
</dbReference>
<keyword evidence="3" id="KW-1133">Transmembrane helix</keyword>